<dbReference type="EMBL" id="UGOD01000001">
    <property type="protein sequence ID" value="STX51791.1"/>
    <property type="molecule type" value="Genomic_DNA"/>
</dbReference>
<dbReference type="RefSeq" id="WP_115331401.1">
    <property type="nucleotide sequence ID" value="NZ_CAAAHP010000002.1"/>
</dbReference>
<dbReference type="OrthoDB" id="5652930at2"/>
<accession>A0A378JM21</accession>
<proteinExistence type="predicted"/>
<protein>
    <submittedName>
        <fullName evidence="2">Uncharacterized protein</fullName>
    </submittedName>
</protein>
<evidence type="ECO:0000313" key="3">
    <source>
        <dbReference type="Proteomes" id="UP000254794"/>
    </source>
</evidence>
<dbReference type="AlphaFoldDB" id="A0A378JM21"/>
<feature type="chain" id="PRO_5016971114" evidence="1">
    <location>
        <begin position="22"/>
        <end position="118"/>
    </location>
</feature>
<dbReference type="PROSITE" id="PS51257">
    <property type="entry name" value="PROKAR_LIPOPROTEIN"/>
    <property type="match status" value="1"/>
</dbReference>
<keyword evidence="1" id="KW-0732">Signal</keyword>
<name>A0A378JM21_9GAMM</name>
<keyword evidence="3" id="KW-1185">Reference proteome</keyword>
<reference evidence="2 3" key="1">
    <citation type="submission" date="2018-06" db="EMBL/GenBank/DDBJ databases">
        <authorList>
            <consortium name="Pathogen Informatics"/>
            <person name="Doyle S."/>
        </authorList>
    </citation>
    <scope>NUCLEOTIDE SEQUENCE [LARGE SCALE GENOMIC DNA]</scope>
    <source>
        <strain evidence="2 3">NCTC13316</strain>
    </source>
</reference>
<evidence type="ECO:0000313" key="2">
    <source>
        <dbReference type="EMBL" id="STX51791.1"/>
    </source>
</evidence>
<feature type="signal peptide" evidence="1">
    <location>
        <begin position="1"/>
        <end position="21"/>
    </location>
</feature>
<dbReference type="Proteomes" id="UP000254794">
    <property type="component" value="Unassembled WGS sequence"/>
</dbReference>
<gene>
    <name evidence="2" type="ORF">NCTC13316_01889</name>
</gene>
<evidence type="ECO:0000256" key="1">
    <source>
        <dbReference type="SAM" id="SignalP"/>
    </source>
</evidence>
<organism evidence="2 3">
    <name type="scientific">Legionella busanensis</name>
    <dbReference type="NCBI Taxonomy" id="190655"/>
    <lineage>
        <taxon>Bacteria</taxon>
        <taxon>Pseudomonadati</taxon>
        <taxon>Pseudomonadota</taxon>
        <taxon>Gammaproteobacteria</taxon>
        <taxon>Legionellales</taxon>
        <taxon>Legionellaceae</taxon>
        <taxon>Legionella</taxon>
    </lineage>
</organism>
<sequence>MKRNIKGLMLLPLLGSLTACGFVTTGVSDYTTVYNPTTRGCCNAVVVDQPCCKRVIVKPVVKTVVVKPIVKRSCCTKVVRPVVTTPCCSSAVATPVYDAATIVDTEPVDITTVNYDYY</sequence>